<reference evidence="2 3" key="1">
    <citation type="journal article" date="2024" name="G3 (Bethesda)">
        <title>Genome assembly of Hibiscus sabdariffa L. provides insights into metabolisms of medicinal natural products.</title>
        <authorList>
            <person name="Kim T."/>
        </authorList>
    </citation>
    <scope>NUCLEOTIDE SEQUENCE [LARGE SCALE GENOMIC DNA]</scope>
    <source>
        <strain evidence="2">TK-2024</strain>
        <tissue evidence="2">Old leaves</tissue>
    </source>
</reference>
<keyword evidence="3" id="KW-1185">Reference proteome</keyword>
<name>A0ABR2EPX5_9ROSI</name>
<accession>A0ABR2EPX5</accession>
<dbReference type="Proteomes" id="UP001472677">
    <property type="component" value="Unassembled WGS sequence"/>
</dbReference>
<dbReference type="EMBL" id="JBBPBM010000011">
    <property type="protein sequence ID" value="KAK8564059.1"/>
    <property type="molecule type" value="Genomic_DNA"/>
</dbReference>
<evidence type="ECO:0000313" key="2">
    <source>
        <dbReference type="EMBL" id="KAK8564059.1"/>
    </source>
</evidence>
<evidence type="ECO:0000256" key="1">
    <source>
        <dbReference type="SAM" id="MobiDB-lite"/>
    </source>
</evidence>
<evidence type="ECO:0000313" key="3">
    <source>
        <dbReference type="Proteomes" id="UP001472677"/>
    </source>
</evidence>
<gene>
    <name evidence="2" type="ORF">V6N12_036190</name>
</gene>
<comment type="caution">
    <text evidence="2">The sequence shown here is derived from an EMBL/GenBank/DDBJ whole genome shotgun (WGS) entry which is preliminary data.</text>
</comment>
<proteinExistence type="predicted"/>
<sequence>MCGEVVVAESSGIDGNAVTLSRDVVDEAVNVLVEVGTGVASSVLSQDPVLVVDKVLPRDNPFSILAEGQSSEASPRKSREAADGVPELMNQLKPKGKGGGGANKKRVAARQSFNTVKVLHDMQGQKHDTFEGISAEFVRHFSEALGSFGGPSHS</sequence>
<organism evidence="2 3">
    <name type="scientific">Hibiscus sabdariffa</name>
    <name type="common">roselle</name>
    <dbReference type="NCBI Taxonomy" id="183260"/>
    <lineage>
        <taxon>Eukaryota</taxon>
        <taxon>Viridiplantae</taxon>
        <taxon>Streptophyta</taxon>
        <taxon>Embryophyta</taxon>
        <taxon>Tracheophyta</taxon>
        <taxon>Spermatophyta</taxon>
        <taxon>Magnoliopsida</taxon>
        <taxon>eudicotyledons</taxon>
        <taxon>Gunneridae</taxon>
        <taxon>Pentapetalae</taxon>
        <taxon>rosids</taxon>
        <taxon>malvids</taxon>
        <taxon>Malvales</taxon>
        <taxon>Malvaceae</taxon>
        <taxon>Malvoideae</taxon>
        <taxon>Hibiscus</taxon>
    </lineage>
</organism>
<protein>
    <submittedName>
        <fullName evidence="2">Uncharacterized protein</fullName>
    </submittedName>
</protein>
<feature type="region of interest" description="Disordered" evidence="1">
    <location>
        <begin position="63"/>
        <end position="107"/>
    </location>
</feature>